<feature type="domain" description="Alanine dehydrogenase/pyridine nucleotide transhydrogenase N-terminal" evidence="8">
    <location>
        <begin position="7"/>
        <end position="147"/>
    </location>
</feature>
<keyword evidence="2 5" id="KW-0560">Oxidoreductase</keyword>
<dbReference type="EC" id="1.5.1.7" evidence="5"/>
<dbReference type="SMART" id="SM01003">
    <property type="entry name" value="AlaDh_PNT_N"/>
    <property type="match status" value="1"/>
</dbReference>
<feature type="binding site" evidence="7">
    <location>
        <begin position="295"/>
        <end position="298"/>
    </location>
    <ligand>
        <name>NAD(+)</name>
        <dbReference type="ChEBI" id="CHEBI:57540"/>
    </ligand>
</feature>
<dbReference type="AlphaFoldDB" id="A0A6G1GIV5"/>
<dbReference type="GO" id="GO:0004754">
    <property type="term" value="F:saccharopine dehydrogenase (NAD+, L-lysine-forming) activity"/>
    <property type="evidence" value="ECO:0007669"/>
    <property type="project" value="UniProtKB-EC"/>
</dbReference>
<dbReference type="GO" id="GO:0005737">
    <property type="term" value="C:cytoplasm"/>
    <property type="evidence" value="ECO:0007669"/>
    <property type="project" value="TreeGrafter"/>
</dbReference>
<dbReference type="Gene3D" id="3.40.50.720">
    <property type="entry name" value="NAD(P)-binding Rossmann-like Domain"/>
    <property type="match status" value="2"/>
</dbReference>
<dbReference type="PANTHER" id="PTHR11133:SF23">
    <property type="entry name" value="SACCHAROPINE DEHYDROGENASE [NAD(+), L-LYSINE-FORMING]"/>
    <property type="match status" value="1"/>
</dbReference>
<evidence type="ECO:0000256" key="7">
    <source>
        <dbReference type="PIRSR" id="PIRSR018250-3"/>
    </source>
</evidence>
<dbReference type="Proteomes" id="UP000800041">
    <property type="component" value="Unassembled WGS sequence"/>
</dbReference>
<evidence type="ECO:0000256" key="6">
    <source>
        <dbReference type="PIRSR" id="PIRSR018250-1"/>
    </source>
</evidence>
<keyword evidence="10" id="KW-1185">Reference proteome</keyword>
<comment type="similarity">
    <text evidence="1 5">Belongs to the AlaDH/PNT family.</text>
</comment>
<evidence type="ECO:0000259" key="8">
    <source>
        <dbReference type="SMART" id="SM01003"/>
    </source>
</evidence>
<dbReference type="PANTHER" id="PTHR11133">
    <property type="entry name" value="SACCHAROPINE DEHYDROGENASE"/>
    <property type="match status" value="1"/>
</dbReference>
<accession>A0A6G1GIV5</accession>
<dbReference type="CDD" id="cd12188">
    <property type="entry name" value="SDH"/>
    <property type="match status" value="1"/>
</dbReference>
<gene>
    <name evidence="9" type="ORF">K402DRAFT_399029</name>
</gene>
<feature type="binding site" evidence="7">
    <location>
        <position position="135"/>
    </location>
    <ligand>
        <name>NAD(+)</name>
        <dbReference type="ChEBI" id="CHEBI:57540"/>
    </ligand>
</feature>
<evidence type="ECO:0000256" key="3">
    <source>
        <dbReference type="ARBA" id="ARBA00023027"/>
    </source>
</evidence>
<keyword evidence="3 5" id="KW-0520">NAD</keyword>
<proteinExistence type="inferred from homology"/>
<evidence type="ECO:0000256" key="2">
    <source>
        <dbReference type="ARBA" id="ARBA00023002"/>
    </source>
</evidence>
<dbReference type="InterPro" id="IPR007886">
    <property type="entry name" value="AlaDH/PNT_N"/>
</dbReference>
<dbReference type="Pfam" id="PF05222">
    <property type="entry name" value="AlaDh_PNT_N"/>
    <property type="match status" value="1"/>
</dbReference>
<organism evidence="9 10">
    <name type="scientific">Aulographum hederae CBS 113979</name>
    <dbReference type="NCBI Taxonomy" id="1176131"/>
    <lineage>
        <taxon>Eukaryota</taxon>
        <taxon>Fungi</taxon>
        <taxon>Dikarya</taxon>
        <taxon>Ascomycota</taxon>
        <taxon>Pezizomycotina</taxon>
        <taxon>Dothideomycetes</taxon>
        <taxon>Pleosporomycetidae</taxon>
        <taxon>Aulographales</taxon>
        <taxon>Aulographaceae</taxon>
    </lineage>
</organism>
<dbReference type="SUPFAM" id="SSF52283">
    <property type="entry name" value="Formate/glycerate dehydrogenase catalytic domain-like"/>
    <property type="match status" value="1"/>
</dbReference>
<dbReference type="InterPro" id="IPR051168">
    <property type="entry name" value="AASS"/>
</dbReference>
<dbReference type="OrthoDB" id="265306at2759"/>
<evidence type="ECO:0000313" key="10">
    <source>
        <dbReference type="Proteomes" id="UP000800041"/>
    </source>
</evidence>
<dbReference type="EMBL" id="ML977215">
    <property type="protein sequence ID" value="KAF1980883.1"/>
    <property type="molecule type" value="Genomic_DNA"/>
</dbReference>
<feature type="binding site" evidence="7">
    <location>
        <position position="237"/>
    </location>
    <ligand>
        <name>NAD(+)</name>
        <dbReference type="ChEBI" id="CHEBI:57540"/>
    </ligand>
</feature>
<sequence>MAFPTLHLRAEDKTMEHRSALTPSTTASLIRAGYPITVEKSPTTALRKRIFPDSAFADAGATLVPEGSWTTAPEDHVIIGLKELDDRDPFPLKHNHVTFAHCYKGQGGWEKALGRWQRGNGILYDLEFLQDDSGRRVAAFGYHAGYAGAALAIKTWAWQLNHPDGTPLPGVDAYTDGKGYYMSEGEMLEQIRGDVEEAVKKVGRKPRVLVIGALGRCGRGAVDACTGAGCEEILKWDMAETKKGGPFEEIIESDIFSCDTTNPNNPIPVYNINTTFDKPTVPIDCDGPPCTMISIDHLPSLLPAESSEAFSRDLLPSLLELRNRESHPVWKRAEELYRRKVGELP</sequence>
<dbReference type="GO" id="GO:0019878">
    <property type="term" value="P:lysine biosynthetic process via aminoadipic acid"/>
    <property type="evidence" value="ECO:0007669"/>
    <property type="project" value="UniProtKB-UniPathway"/>
</dbReference>
<comment type="catalytic activity">
    <reaction evidence="5">
        <text>L-saccharopine + NAD(+) + H2O = L-lysine + 2-oxoglutarate + NADH + H(+)</text>
        <dbReference type="Rhea" id="RHEA:12440"/>
        <dbReference type="ChEBI" id="CHEBI:15377"/>
        <dbReference type="ChEBI" id="CHEBI:15378"/>
        <dbReference type="ChEBI" id="CHEBI:16810"/>
        <dbReference type="ChEBI" id="CHEBI:32551"/>
        <dbReference type="ChEBI" id="CHEBI:57540"/>
        <dbReference type="ChEBI" id="CHEBI:57945"/>
        <dbReference type="ChEBI" id="CHEBI:57951"/>
        <dbReference type="EC" id="1.5.1.7"/>
    </reaction>
</comment>
<feature type="binding site" evidence="7">
    <location>
        <begin position="215"/>
        <end position="216"/>
    </location>
    <ligand>
        <name>NAD(+)</name>
        <dbReference type="ChEBI" id="CHEBI:57540"/>
    </ligand>
</feature>
<feature type="binding site" evidence="7">
    <location>
        <position position="241"/>
    </location>
    <ligand>
        <name>NAD(+)</name>
        <dbReference type="ChEBI" id="CHEBI:57540"/>
    </ligand>
</feature>
<evidence type="ECO:0000256" key="4">
    <source>
        <dbReference type="ARBA" id="ARBA00023154"/>
    </source>
</evidence>
<keyword evidence="5" id="KW-0028">Amino-acid biosynthesis</keyword>
<feature type="active site" description="Proton acceptor" evidence="6">
    <location>
        <position position="82"/>
    </location>
</feature>
<name>A0A6G1GIV5_9PEZI</name>
<keyword evidence="4 5" id="KW-0457">Lysine biosynthesis</keyword>
<comment type="pathway">
    <text evidence="5">Amino-acid biosynthesis; L-lysine biosynthesis via AAA pathway; L-lysine from L-alpha-aminoadipate (fungal route): step 3/3.</text>
</comment>
<dbReference type="PIRSF" id="PIRSF018250">
    <property type="entry name" value="Saccharopine_DH_Lys"/>
    <property type="match status" value="1"/>
</dbReference>
<feature type="active site" description="Proton donor" evidence="6">
    <location>
        <position position="101"/>
    </location>
</feature>
<evidence type="ECO:0000256" key="5">
    <source>
        <dbReference type="PIRNR" id="PIRNR018250"/>
    </source>
</evidence>
<dbReference type="InterPro" id="IPR027281">
    <property type="entry name" value="Lys1"/>
</dbReference>
<evidence type="ECO:0000313" key="9">
    <source>
        <dbReference type="EMBL" id="KAF1980883.1"/>
    </source>
</evidence>
<dbReference type="UniPathway" id="UPA00033">
    <property type="reaction ID" value="UER00034"/>
</dbReference>
<evidence type="ECO:0000256" key="1">
    <source>
        <dbReference type="ARBA" id="ARBA00005689"/>
    </source>
</evidence>
<protein>
    <recommendedName>
        <fullName evidence="5">Saccharopine dehydrogenase [NAD(+), L-lysine-forming]</fullName>
        <shortName evidence="5">SDH</shortName>
        <ecNumber evidence="5">1.5.1.7</ecNumber>
    </recommendedName>
    <alternativeName>
        <fullName evidence="5">Lysine--2-oxoglutarate reductase</fullName>
    </alternativeName>
</protein>
<reference evidence="9" key="1">
    <citation type="journal article" date="2020" name="Stud. Mycol.">
        <title>101 Dothideomycetes genomes: a test case for predicting lifestyles and emergence of pathogens.</title>
        <authorList>
            <person name="Haridas S."/>
            <person name="Albert R."/>
            <person name="Binder M."/>
            <person name="Bloem J."/>
            <person name="Labutti K."/>
            <person name="Salamov A."/>
            <person name="Andreopoulos B."/>
            <person name="Baker S."/>
            <person name="Barry K."/>
            <person name="Bills G."/>
            <person name="Bluhm B."/>
            <person name="Cannon C."/>
            <person name="Castanera R."/>
            <person name="Culley D."/>
            <person name="Daum C."/>
            <person name="Ezra D."/>
            <person name="Gonzalez J."/>
            <person name="Henrissat B."/>
            <person name="Kuo A."/>
            <person name="Liang C."/>
            <person name="Lipzen A."/>
            <person name="Lutzoni F."/>
            <person name="Magnuson J."/>
            <person name="Mondo S."/>
            <person name="Nolan M."/>
            <person name="Ohm R."/>
            <person name="Pangilinan J."/>
            <person name="Park H.-J."/>
            <person name="Ramirez L."/>
            <person name="Alfaro M."/>
            <person name="Sun H."/>
            <person name="Tritt A."/>
            <person name="Yoshinaga Y."/>
            <person name="Zwiers L.-H."/>
            <person name="Turgeon B."/>
            <person name="Goodwin S."/>
            <person name="Spatafora J."/>
            <person name="Crous P."/>
            <person name="Grigoriev I."/>
        </authorList>
    </citation>
    <scope>NUCLEOTIDE SEQUENCE</scope>
    <source>
        <strain evidence="9">CBS 113979</strain>
    </source>
</reference>